<feature type="region of interest" description="Disordered" evidence="1">
    <location>
        <begin position="213"/>
        <end position="232"/>
    </location>
</feature>
<protein>
    <submittedName>
        <fullName evidence="3">Uncharacterized protein</fullName>
    </submittedName>
</protein>
<reference evidence="4" key="1">
    <citation type="submission" date="2016-02" db="EMBL/GenBank/DDBJ databases">
        <authorList>
            <person name="Wibberg D."/>
        </authorList>
    </citation>
    <scope>NUCLEOTIDE SEQUENCE [LARGE SCALE GENOMIC DNA]</scope>
</reference>
<sequence length="370" mass="38583">MRDSSDPAAAGRDIATIRALLAPANPVPDTAPTEVERQHGERVLRTLLATLDQPSGRAARGGLFAPRRTYPRPRALVTAAGLVLAIAALLVGGTVLRTGDSATAAPLLPAPLLTATAGDHAAAVRALTRAAELQRGLSPAGVGPVLYARSQTYGLDVTVAQHKSTTVARTTIIDFWQRPDGSKRIRKYLQNIDRAGGNVGGPAPMEDRINRMGQGEFPLGPPDHDPSKSPTDATQLRTLLSSRNAAAGHPGDLGIVLDVISLLSSGLTSPQQNAAIYDVLAQIPTVFDAGAIRDRAGRPGHAIGVVASDHTSLVVGTQYVIFSDTGAPLTIEMVDTPNAPPGLHLPPGPTIARYTQIITASRVHTVGDTH</sequence>
<evidence type="ECO:0000313" key="3">
    <source>
        <dbReference type="EMBL" id="SBW20049.1"/>
    </source>
</evidence>
<name>A0A1C3NW06_9ACTN</name>
<keyword evidence="4" id="KW-1185">Reference proteome</keyword>
<feature type="transmembrane region" description="Helical" evidence="2">
    <location>
        <begin position="75"/>
        <end position="96"/>
    </location>
</feature>
<keyword evidence="2" id="KW-1133">Transmembrane helix</keyword>
<dbReference type="EMBL" id="FLUV01000651">
    <property type="protein sequence ID" value="SBW20049.1"/>
    <property type="molecule type" value="Genomic_DNA"/>
</dbReference>
<evidence type="ECO:0000313" key="4">
    <source>
        <dbReference type="Proteomes" id="UP000199013"/>
    </source>
</evidence>
<gene>
    <name evidence="3" type="ORF">FDG2_1576</name>
</gene>
<dbReference type="Proteomes" id="UP000199013">
    <property type="component" value="Unassembled WGS sequence"/>
</dbReference>
<accession>A0A1C3NW06</accession>
<keyword evidence="2" id="KW-0472">Membrane</keyword>
<dbReference type="AlphaFoldDB" id="A0A1C3NW06"/>
<evidence type="ECO:0000256" key="1">
    <source>
        <dbReference type="SAM" id="MobiDB-lite"/>
    </source>
</evidence>
<dbReference type="NCBIfam" id="NF038083">
    <property type="entry name" value="CU044_5270_fam"/>
    <property type="match status" value="1"/>
</dbReference>
<evidence type="ECO:0000256" key="2">
    <source>
        <dbReference type="SAM" id="Phobius"/>
    </source>
</evidence>
<organism evidence="3 4">
    <name type="scientific">Candidatus Protofrankia californiensis</name>
    <dbReference type="NCBI Taxonomy" id="1839754"/>
    <lineage>
        <taxon>Bacteria</taxon>
        <taxon>Bacillati</taxon>
        <taxon>Actinomycetota</taxon>
        <taxon>Actinomycetes</taxon>
        <taxon>Frankiales</taxon>
        <taxon>Frankiaceae</taxon>
        <taxon>Protofrankia</taxon>
    </lineage>
</organism>
<dbReference type="InterPro" id="IPR047789">
    <property type="entry name" value="CU044_5270-like"/>
</dbReference>
<keyword evidence="2" id="KW-0812">Transmembrane</keyword>
<proteinExistence type="predicted"/>